<evidence type="ECO:0000256" key="1">
    <source>
        <dbReference type="SAM" id="MobiDB-lite"/>
    </source>
</evidence>
<dbReference type="AlphaFoldDB" id="A0A0C2Y4N2"/>
<accession>A0A0C2Y4N2</accession>
<dbReference type="Proteomes" id="UP000053424">
    <property type="component" value="Unassembled WGS sequence"/>
</dbReference>
<reference evidence="2 3" key="1">
    <citation type="submission" date="2014-04" db="EMBL/GenBank/DDBJ databases">
        <authorList>
            <consortium name="DOE Joint Genome Institute"/>
            <person name="Kuo A."/>
            <person name="Gay G."/>
            <person name="Dore J."/>
            <person name="Kohler A."/>
            <person name="Nagy L.G."/>
            <person name="Floudas D."/>
            <person name="Copeland A."/>
            <person name="Barry K.W."/>
            <person name="Cichocki N."/>
            <person name="Veneault-Fourrey C."/>
            <person name="LaButti K."/>
            <person name="Lindquist E.A."/>
            <person name="Lipzen A."/>
            <person name="Lundell T."/>
            <person name="Morin E."/>
            <person name="Murat C."/>
            <person name="Sun H."/>
            <person name="Tunlid A."/>
            <person name="Henrissat B."/>
            <person name="Grigoriev I.V."/>
            <person name="Hibbett D.S."/>
            <person name="Martin F."/>
            <person name="Nordberg H.P."/>
            <person name="Cantor M.N."/>
            <person name="Hua S.X."/>
        </authorList>
    </citation>
    <scope>NUCLEOTIDE SEQUENCE [LARGE SCALE GENOMIC DNA]</scope>
    <source>
        <strain evidence="3">h7</strain>
    </source>
</reference>
<gene>
    <name evidence="2" type="ORF">M413DRAFT_449461</name>
</gene>
<sequence length="101" mass="11739">MDYKGSDLTIGELLFALHAKVIDLSEMKEPEFQQYELEQYMEKLGDISQSLKRCFNRAAVVNRLPLELLTRVFEAMQSERPSKKSSRVPLTTTRQTRRFPG</sequence>
<organism evidence="2 3">
    <name type="scientific">Hebeloma cylindrosporum</name>
    <dbReference type="NCBI Taxonomy" id="76867"/>
    <lineage>
        <taxon>Eukaryota</taxon>
        <taxon>Fungi</taxon>
        <taxon>Dikarya</taxon>
        <taxon>Basidiomycota</taxon>
        <taxon>Agaricomycotina</taxon>
        <taxon>Agaricomycetes</taxon>
        <taxon>Agaricomycetidae</taxon>
        <taxon>Agaricales</taxon>
        <taxon>Agaricineae</taxon>
        <taxon>Hymenogastraceae</taxon>
        <taxon>Hebeloma</taxon>
    </lineage>
</organism>
<dbReference type="EMBL" id="KN831810">
    <property type="protein sequence ID" value="KIM36017.1"/>
    <property type="molecule type" value="Genomic_DNA"/>
</dbReference>
<proteinExistence type="predicted"/>
<reference evidence="3" key="2">
    <citation type="submission" date="2015-01" db="EMBL/GenBank/DDBJ databases">
        <title>Evolutionary Origins and Diversification of the Mycorrhizal Mutualists.</title>
        <authorList>
            <consortium name="DOE Joint Genome Institute"/>
            <consortium name="Mycorrhizal Genomics Consortium"/>
            <person name="Kohler A."/>
            <person name="Kuo A."/>
            <person name="Nagy L.G."/>
            <person name="Floudas D."/>
            <person name="Copeland A."/>
            <person name="Barry K.W."/>
            <person name="Cichocki N."/>
            <person name="Veneault-Fourrey C."/>
            <person name="LaButti K."/>
            <person name="Lindquist E.A."/>
            <person name="Lipzen A."/>
            <person name="Lundell T."/>
            <person name="Morin E."/>
            <person name="Murat C."/>
            <person name="Riley R."/>
            <person name="Ohm R."/>
            <person name="Sun H."/>
            <person name="Tunlid A."/>
            <person name="Henrissat B."/>
            <person name="Grigoriev I.V."/>
            <person name="Hibbett D.S."/>
            <person name="Martin F."/>
        </authorList>
    </citation>
    <scope>NUCLEOTIDE SEQUENCE [LARGE SCALE GENOMIC DNA]</scope>
    <source>
        <strain evidence="3">h7</strain>
    </source>
</reference>
<protein>
    <submittedName>
        <fullName evidence="2">Uncharacterized protein</fullName>
    </submittedName>
</protein>
<evidence type="ECO:0000313" key="3">
    <source>
        <dbReference type="Proteomes" id="UP000053424"/>
    </source>
</evidence>
<dbReference type="HOGENOM" id="CLU_2292046_0_0_1"/>
<keyword evidence="3" id="KW-1185">Reference proteome</keyword>
<feature type="region of interest" description="Disordered" evidence="1">
    <location>
        <begin position="77"/>
        <end position="101"/>
    </location>
</feature>
<dbReference type="OrthoDB" id="2859596at2759"/>
<name>A0A0C2Y4N2_HEBCY</name>
<evidence type="ECO:0000313" key="2">
    <source>
        <dbReference type="EMBL" id="KIM36017.1"/>
    </source>
</evidence>